<dbReference type="AlphaFoldDB" id="A0AB35WUZ6"/>
<reference evidence="1 2" key="1">
    <citation type="submission" date="2024-01" db="EMBL/GenBank/DDBJ databases">
        <title>Unpublished Manusciprt.</title>
        <authorList>
            <person name="Duman M."/>
            <person name="Valdes E.G."/>
            <person name="Ajmi N."/>
            <person name="Altun S."/>
            <person name="Saticioglu I.B."/>
        </authorList>
    </citation>
    <scope>NUCLEOTIDE SEQUENCE [LARGE SCALE GENOMIC DNA]</scope>
    <source>
        <strain evidence="1 2">120P</strain>
    </source>
</reference>
<evidence type="ECO:0000313" key="1">
    <source>
        <dbReference type="EMBL" id="MEE1866900.1"/>
    </source>
</evidence>
<gene>
    <name evidence="1" type="ORF">V0R53_10900</name>
</gene>
<name>A0AB35WUZ6_9PSED</name>
<dbReference type="EMBL" id="JAZDQP010000006">
    <property type="protein sequence ID" value="MEE1866900.1"/>
    <property type="molecule type" value="Genomic_DNA"/>
</dbReference>
<sequence>MSEDVKLAVDRPRNVRWHGPKGQEGYLQFKWSEDSADQVPKGIRIEVKAKDGRTGRHDDNEACTSYETCRDRGIRVMQRMMDEIDPD</sequence>
<keyword evidence="2" id="KW-1185">Reference proteome</keyword>
<accession>A0AB35WUZ6</accession>
<organism evidence="1 2">
    <name type="scientific">Pseudomonas auratipiscis</name>
    <dbReference type="NCBI Taxonomy" id="3115853"/>
    <lineage>
        <taxon>Bacteria</taxon>
        <taxon>Pseudomonadati</taxon>
        <taxon>Pseudomonadota</taxon>
        <taxon>Gammaproteobacteria</taxon>
        <taxon>Pseudomonadales</taxon>
        <taxon>Pseudomonadaceae</taxon>
        <taxon>Pseudomonas</taxon>
    </lineage>
</organism>
<proteinExistence type="predicted"/>
<protein>
    <submittedName>
        <fullName evidence="1">Uncharacterized protein</fullName>
    </submittedName>
</protein>
<evidence type="ECO:0000313" key="2">
    <source>
        <dbReference type="Proteomes" id="UP001307839"/>
    </source>
</evidence>
<comment type="caution">
    <text evidence="1">The sequence shown here is derived from an EMBL/GenBank/DDBJ whole genome shotgun (WGS) entry which is preliminary data.</text>
</comment>
<dbReference type="Proteomes" id="UP001307839">
    <property type="component" value="Unassembled WGS sequence"/>
</dbReference>
<dbReference type="RefSeq" id="WP_330079513.1">
    <property type="nucleotide sequence ID" value="NZ_JAZDCU010000025.1"/>
</dbReference>